<keyword evidence="2" id="KW-0808">Transferase</keyword>
<dbReference type="RefSeq" id="WP_248341424.1">
    <property type="nucleotide sequence ID" value="NZ_AP025592.1"/>
</dbReference>
<protein>
    <recommendedName>
        <fullName evidence="7">RNA methylase</fullName>
    </recommendedName>
</protein>
<accession>A0ABN6NB44</accession>
<dbReference type="Pfam" id="PF01170">
    <property type="entry name" value="UPF0020"/>
    <property type="match status" value="1"/>
</dbReference>
<evidence type="ECO:0000259" key="4">
    <source>
        <dbReference type="Pfam" id="PF22020"/>
    </source>
</evidence>
<dbReference type="SUPFAM" id="SSF53335">
    <property type="entry name" value="S-adenosyl-L-methionine-dependent methyltransferases"/>
    <property type="match status" value="1"/>
</dbReference>
<name>A0ABN6NB44_9BACT</name>
<proteinExistence type="predicted"/>
<keyword evidence="6" id="KW-1185">Reference proteome</keyword>
<dbReference type="EMBL" id="AP025592">
    <property type="protein sequence ID" value="BDG09314.1"/>
    <property type="molecule type" value="Genomic_DNA"/>
</dbReference>
<evidence type="ECO:0008006" key="7">
    <source>
        <dbReference type="Google" id="ProtNLM"/>
    </source>
</evidence>
<feature type="domain" description="Ribosomal RNA large subunit methyltransferase K/L-like methyltransferase" evidence="3">
    <location>
        <begin position="109"/>
        <end position="307"/>
    </location>
</feature>
<dbReference type="InterPro" id="IPR029063">
    <property type="entry name" value="SAM-dependent_MTases_sf"/>
</dbReference>
<reference evidence="6" key="1">
    <citation type="journal article" date="2022" name="Int. J. Syst. Evol. Microbiol.">
        <title>Anaeromyxobacter oryzae sp. nov., Anaeromyxobacter diazotrophicus sp. nov. and Anaeromyxobacter paludicola sp. nov., isolated from paddy soils.</title>
        <authorList>
            <person name="Itoh H."/>
            <person name="Xu Z."/>
            <person name="Mise K."/>
            <person name="Masuda Y."/>
            <person name="Ushijima N."/>
            <person name="Hayakawa C."/>
            <person name="Shiratori Y."/>
            <person name="Senoo K."/>
        </authorList>
    </citation>
    <scope>NUCLEOTIDE SEQUENCE [LARGE SCALE GENOMIC DNA]</scope>
    <source>
        <strain evidence="6">Red630</strain>
    </source>
</reference>
<evidence type="ECO:0000256" key="2">
    <source>
        <dbReference type="ARBA" id="ARBA00022679"/>
    </source>
</evidence>
<dbReference type="PANTHER" id="PTHR47313">
    <property type="entry name" value="RIBOSOMAL RNA LARGE SUBUNIT METHYLTRANSFERASE K/L"/>
    <property type="match status" value="1"/>
</dbReference>
<evidence type="ECO:0000256" key="1">
    <source>
        <dbReference type="ARBA" id="ARBA00022603"/>
    </source>
</evidence>
<dbReference type="PROSITE" id="PS01261">
    <property type="entry name" value="UPF0020"/>
    <property type="match status" value="1"/>
</dbReference>
<dbReference type="Pfam" id="PF22020">
    <property type="entry name" value="RlmL_1st"/>
    <property type="match status" value="1"/>
</dbReference>
<dbReference type="InterPro" id="IPR054170">
    <property type="entry name" value="RlmL_1st"/>
</dbReference>
<evidence type="ECO:0000259" key="3">
    <source>
        <dbReference type="Pfam" id="PF01170"/>
    </source>
</evidence>
<organism evidence="5 6">
    <name type="scientific">Anaeromyxobacter paludicola</name>
    <dbReference type="NCBI Taxonomy" id="2918171"/>
    <lineage>
        <taxon>Bacteria</taxon>
        <taxon>Pseudomonadati</taxon>
        <taxon>Myxococcota</taxon>
        <taxon>Myxococcia</taxon>
        <taxon>Myxococcales</taxon>
        <taxon>Cystobacterineae</taxon>
        <taxon>Anaeromyxobacteraceae</taxon>
        <taxon>Anaeromyxobacter</taxon>
    </lineage>
</organism>
<sequence length="315" mass="32582">MTTERAFAACAPGLEPLLAGELAALGLRARATPGGAELEGEDAVALACLGSRLADAVSLRLYEGPERGLDAARAEARRRYGPGARPVARVRGGLATLSLDAAGAPLYKRGWRQRVGAAPLRESVAAALLRFGGYDPARPLLDPMCGSGTLPIEAALLAAGRPPGAGRAFAFERWPGTDARRVAAIRARLTAGRRPPPAVIQASDRNAGALRLAQKNAAAAGVAEAIRFARIDAAQAAPPPGPGLCAVNPPFGVRIDEGAAEAWKALAALLPRLAGWTLAVVAPDRGFERLLPARQAAVLPFVDGGLACKLLRYQL</sequence>
<gene>
    <name evidence="5" type="ORF">AMPC_24270</name>
</gene>
<dbReference type="PANTHER" id="PTHR47313:SF1">
    <property type="entry name" value="RIBOSOMAL RNA LARGE SUBUNIT METHYLTRANSFERASE K_L"/>
    <property type="match status" value="1"/>
</dbReference>
<evidence type="ECO:0000313" key="6">
    <source>
        <dbReference type="Proteomes" id="UP001162734"/>
    </source>
</evidence>
<dbReference type="InterPro" id="IPR053943">
    <property type="entry name" value="RlmKL-like_Mtase_CS"/>
</dbReference>
<keyword evidence="1" id="KW-0489">Methyltransferase</keyword>
<dbReference type="CDD" id="cd11715">
    <property type="entry name" value="THUMP_AdoMetMT"/>
    <property type="match status" value="1"/>
</dbReference>
<dbReference type="Gene3D" id="3.30.2130.30">
    <property type="match status" value="1"/>
</dbReference>
<dbReference type="InterPro" id="IPR000241">
    <property type="entry name" value="RlmKL-like_Mtase"/>
</dbReference>
<dbReference type="Proteomes" id="UP001162734">
    <property type="component" value="Chromosome"/>
</dbReference>
<feature type="domain" description="RlmL ferredoxin-like" evidence="4">
    <location>
        <begin position="7"/>
        <end position="55"/>
    </location>
</feature>
<dbReference type="Gene3D" id="3.40.50.150">
    <property type="entry name" value="Vaccinia Virus protein VP39"/>
    <property type="match status" value="1"/>
</dbReference>
<evidence type="ECO:0000313" key="5">
    <source>
        <dbReference type="EMBL" id="BDG09314.1"/>
    </source>
</evidence>